<dbReference type="GO" id="GO:0016616">
    <property type="term" value="F:oxidoreductase activity, acting on the CH-OH group of donors, NAD or NADP as acceptor"/>
    <property type="evidence" value="ECO:0007669"/>
    <property type="project" value="TreeGrafter"/>
</dbReference>
<dbReference type="PANTHER" id="PTHR42760">
    <property type="entry name" value="SHORT-CHAIN DEHYDROGENASES/REDUCTASES FAMILY MEMBER"/>
    <property type="match status" value="1"/>
</dbReference>
<dbReference type="PATRIC" id="fig|927665.4.peg.4801"/>
<dbReference type="Gene3D" id="3.40.50.720">
    <property type="entry name" value="NAD(P)-binding Rossmann-like Domain"/>
    <property type="match status" value="1"/>
</dbReference>
<dbReference type="SUPFAM" id="SSF51735">
    <property type="entry name" value="NAD(P)-binding Rossmann-fold domains"/>
    <property type="match status" value="1"/>
</dbReference>
<evidence type="ECO:0000313" key="3">
    <source>
        <dbReference type="Proteomes" id="UP000033047"/>
    </source>
</evidence>
<dbReference type="Pfam" id="PF13561">
    <property type="entry name" value="adh_short_C2"/>
    <property type="match status" value="1"/>
</dbReference>
<organism evidence="2 3">
    <name type="scientific">Parabacteroides goldsteinii DSM 19448 = WAL 12034</name>
    <dbReference type="NCBI Taxonomy" id="927665"/>
    <lineage>
        <taxon>Bacteria</taxon>
        <taxon>Pseudomonadati</taxon>
        <taxon>Bacteroidota</taxon>
        <taxon>Bacteroidia</taxon>
        <taxon>Bacteroidales</taxon>
        <taxon>Tannerellaceae</taxon>
        <taxon>Parabacteroides</taxon>
    </lineage>
</organism>
<gene>
    <name evidence="2" type="ORF">HMPREF1535_04681</name>
</gene>
<dbReference type="EMBL" id="AQHV01000026">
    <property type="protein sequence ID" value="KKB47271.1"/>
    <property type="molecule type" value="Genomic_DNA"/>
</dbReference>
<proteinExistence type="inferred from homology"/>
<reference evidence="2 3" key="1">
    <citation type="submission" date="2013-04" db="EMBL/GenBank/DDBJ databases">
        <title>The Genome Sequence of Parabacteroides goldsteinii DSM 19448.</title>
        <authorList>
            <consortium name="The Broad Institute Genomics Platform"/>
            <person name="Earl A."/>
            <person name="Ward D."/>
            <person name="Feldgarden M."/>
            <person name="Gevers D."/>
            <person name="Martens E."/>
            <person name="Sakamoto M."/>
            <person name="Benno Y."/>
            <person name="Song Y."/>
            <person name="Liu C."/>
            <person name="Lee J."/>
            <person name="Bolanos M."/>
            <person name="Vaisanen M.L."/>
            <person name="Finegold S.M."/>
            <person name="Walker B."/>
            <person name="Young S."/>
            <person name="Zeng Q."/>
            <person name="Gargeya S."/>
            <person name="Fitzgerald M."/>
            <person name="Haas B."/>
            <person name="Abouelleil A."/>
            <person name="Allen A.W."/>
            <person name="Alvarado L."/>
            <person name="Arachchi H.M."/>
            <person name="Berlin A.M."/>
            <person name="Chapman S.B."/>
            <person name="Gainer-Dewar J."/>
            <person name="Goldberg J."/>
            <person name="Griggs A."/>
            <person name="Gujja S."/>
            <person name="Hansen M."/>
            <person name="Howarth C."/>
            <person name="Imamovic A."/>
            <person name="Ireland A."/>
            <person name="Larimer J."/>
            <person name="McCowan C."/>
            <person name="Murphy C."/>
            <person name="Pearson M."/>
            <person name="Poon T.W."/>
            <person name="Priest M."/>
            <person name="Roberts A."/>
            <person name="Saif S."/>
            <person name="Shea T."/>
            <person name="Sisk P."/>
            <person name="Sykes S."/>
            <person name="Wortman J."/>
            <person name="Nusbaum C."/>
            <person name="Birren B."/>
        </authorList>
    </citation>
    <scope>NUCLEOTIDE SEQUENCE [LARGE SCALE GENOMIC DNA]</scope>
    <source>
        <strain evidence="2 3">DSM 19448</strain>
    </source>
</reference>
<evidence type="ECO:0008006" key="4">
    <source>
        <dbReference type="Google" id="ProtNLM"/>
    </source>
</evidence>
<dbReference type="PROSITE" id="PS00061">
    <property type="entry name" value="ADH_SHORT"/>
    <property type="match status" value="1"/>
</dbReference>
<dbReference type="AlphaFoldDB" id="A0A0F5IP08"/>
<dbReference type="FunFam" id="3.40.50.720:FF:000084">
    <property type="entry name" value="Short-chain dehydrogenase reductase"/>
    <property type="match status" value="1"/>
</dbReference>
<evidence type="ECO:0000313" key="2">
    <source>
        <dbReference type="EMBL" id="KKB47271.1"/>
    </source>
</evidence>
<accession>A0A0F5IP08</accession>
<dbReference type="STRING" id="927665.HMPREF1535_04681"/>
<dbReference type="InterPro" id="IPR002347">
    <property type="entry name" value="SDR_fam"/>
</dbReference>
<dbReference type="RefSeq" id="WP_046147723.1">
    <property type="nucleotide sequence ID" value="NZ_KQ033914.1"/>
</dbReference>
<dbReference type="Proteomes" id="UP000033047">
    <property type="component" value="Unassembled WGS sequence"/>
</dbReference>
<dbReference type="HOGENOM" id="CLU_010194_1_0_10"/>
<dbReference type="InterPro" id="IPR020904">
    <property type="entry name" value="Sc_DH/Rdtase_CS"/>
</dbReference>
<evidence type="ECO:0000256" key="1">
    <source>
        <dbReference type="ARBA" id="ARBA00006484"/>
    </source>
</evidence>
<comment type="caution">
    <text evidence="2">The sequence shown here is derived from an EMBL/GenBank/DDBJ whole genome shotgun (WGS) entry which is preliminary data.</text>
</comment>
<protein>
    <recommendedName>
        <fullName evidence="4">3-oxoacyl-[acyl-carrier-protein] reductase</fullName>
    </recommendedName>
</protein>
<comment type="similarity">
    <text evidence="1">Belongs to the short-chain dehydrogenases/reductases (SDR) family.</text>
</comment>
<sequence>MADNYLERKYQEYQSQKSSATKSGYGKKKTTPIHKMRRVFVTGGADGIGKTIVKAFRMAGHRVAFCDWNEESGKETAEKTGTTFYPVDINNKEALENCMHHILEDWGDLDIIINNAGISKFASLTETSVEDFDQTLSANLRPAFITSRLLAIHRQSQTTPNPYGRIINISSTHYPTNRLSSEAYAASKSGICSLTQTLAMSLSPCHTTVNSIIPGWIQADDYDPIYAETHPIPFSGRMGKPEDITRICLFLCQEENDFINGENITIDGGTTRTPMTIIEKQQL</sequence>
<name>A0A0F5IP08_9BACT</name>
<dbReference type="CDD" id="cd05233">
    <property type="entry name" value="SDR_c"/>
    <property type="match status" value="1"/>
</dbReference>
<dbReference type="InterPro" id="IPR036291">
    <property type="entry name" value="NAD(P)-bd_dom_sf"/>
</dbReference>
<dbReference type="PRINTS" id="PR00081">
    <property type="entry name" value="GDHRDH"/>
</dbReference>
<dbReference type="PRINTS" id="PR00080">
    <property type="entry name" value="SDRFAMILY"/>
</dbReference>